<dbReference type="Proteomes" id="UP000193685">
    <property type="component" value="Unassembled WGS sequence"/>
</dbReference>
<comment type="caution">
    <text evidence="2">The sequence shown here is derived from an EMBL/GenBank/DDBJ whole genome shotgun (WGS) entry which is preliminary data.</text>
</comment>
<feature type="region of interest" description="Disordered" evidence="1">
    <location>
        <begin position="1"/>
        <end position="108"/>
    </location>
</feature>
<evidence type="ECO:0000313" key="3">
    <source>
        <dbReference type="Proteomes" id="UP000193685"/>
    </source>
</evidence>
<dbReference type="EMBL" id="MCFI01000029">
    <property type="protein sequence ID" value="ORY74607.1"/>
    <property type="molecule type" value="Genomic_DNA"/>
</dbReference>
<organism evidence="2 3">
    <name type="scientific">Protomyces lactucae-debilis</name>
    <dbReference type="NCBI Taxonomy" id="2754530"/>
    <lineage>
        <taxon>Eukaryota</taxon>
        <taxon>Fungi</taxon>
        <taxon>Dikarya</taxon>
        <taxon>Ascomycota</taxon>
        <taxon>Taphrinomycotina</taxon>
        <taxon>Taphrinomycetes</taxon>
        <taxon>Taphrinales</taxon>
        <taxon>Protomycetaceae</taxon>
        <taxon>Protomyces</taxon>
    </lineage>
</organism>
<dbReference type="AlphaFoldDB" id="A0A1Y2EST7"/>
<reference evidence="2 3" key="1">
    <citation type="submission" date="2016-07" db="EMBL/GenBank/DDBJ databases">
        <title>Pervasive Adenine N6-methylation of Active Genes in Fungi.</title>
        <authorList>
            <consortium name="DOE Joint Genome Institute"/>
            <person name="Mondo S.J."/>
            <person name="Dannebaum R.O."/>
            <person name="Kuo R.C."/>
            <person name="Labutti K."/>
            <person name="Haridas S."/>
            <person name="Kuo A."/>
            <person name="Salamov A."/>
            <person name="Ahrendt S.R."/>
            <person name="Lipzen A."/>
            <person name="Sullivan W."/>
            <person name="Andreopoulos W.B."/>
            <person name="Clum A."/>
            <person name="Lindquist E."/>
            <person name="Daum C."/>
            <person name="Ramamoorthy G.K."/>
            <person name="Gryganskyi A."/>
            <person name="Culley D."/>
            <person name="Magnuson J.K."/>
            <person name="James T.Y."/>
            <person name="O'Malley M.A."/>
            <person name="Stajich J.E."/>
            <person name="Spatafora J.W."/>
            <person name="Visel A."/>
            <person name="Grigoriev I.V."/>
        </authorList>
    </citation>
    <scope>NUCLEOTIDE SEQUENCE [LARGE SCALE GENOMIC DNA]</scope>
    <source>
        <strain evidence="2 3">12-1054</strain>
    </source>
</reference>
<evidence type="ECO:0008006" key="4">
    <source>
        <dbReference type="Google" id="ProtNLM"/>
    </source>
</evidence>
<dbReference type="GO" id="GO:0005634">
    <property type="term" value="C:nucleus"/>
    <property type="evidence" value="ECO:0007669"/>
    <property type="project" value="TreeGrafter"/>
</dbReference>
<proteinExistence type="predicted"/>
<dbReference type="GO" id="GO:0007005">
    <property type="term" value="P:mitochondrion organization"/>
    <property type="evidence" value="ECO:0007669"/>
    <property type="project" value="InterPro"/>
</dbReference>
<gene>
    <name evidence="2" type="ORF">BCR37DRAFT_384425</name>
</gene>
<dbReference type="InterPro" id="IPR009069">
    <property type="entry name" value="Cys_alpha_HP_mot_SF"/>
</dbReference>
<dbReference type="PANTHER" id="PTHR13523">
    <property type="entry name" value="COILED-COIL-HELIX-COILED-COIL-HELIX DOMAIN CONTAINING 2/NUR77"/>
    <property type="match status" value="1"/>
</dbReference>
<evidence type="ECO:0000256" key="1">
    <source>
        <dbReference type="SAM" id="MobiDB-lite"/>
    </source>
</evidence>
<keyword evidence="3" id="KW-1185">Reference proteome</keyword>
<name>A0A1Y2EST7_PROLT</name>
<dbReference type="RefSeq" id="XP_040722081.1">
    <property type="nucleotide sequence ID" value="XM_040870225.1"/>
</dbReference>
<evidence type="ECO:0000313" key="2">
    <source>
        <dbReference type="EMBL" id="ORY74607.1"/>
    </source>
</evidence>
<protein>
    <recommendedName>
        <fullName evidence="4">CHCH domain-containing protein</fullName>
    </recommendedName>
</protein>
<dbReference type="GO" id="GO:0005739">
    <property type="term" value="C:mitochondrion"/>
    <property type="evidence" value="ECO:0007669"/>
    <property type="project" value="TreeGrafter"/>
</dbReference>
<dbReference type="GeneID" id="63786824"/>
<feature type="compositionally biased region" description="Low complexity" evidence="1">
    <location>
        <begin position="20"/>
        <end position="31"/>
    </location>
</feature>
<accession>A0A1Y2EST7</accession>
<dbReference type="OrthoDB" id="1106148at2759"/>
<dbReference type="OMA" id="PSQYGPC"/>
<sequence>MPRQSRGRAAPSRHTPAPAPAQSRQASTSSRNAPATRQVPPPAVAAQQSSGPGMFGNMMSTAAGVGIGSTIGHGLSSMLFGGSSNQQQQPEAQPQQQGQQPMGYEQQGMSAYDQYNGQQQQQGISCEGDAKQFTQCLEQTQGDMSACSYYLEQLKQCQAMARHA</sequence>
<dbReference type="STRING" id="56484.A0A1Y2EST7"/>
<dbReference type="PANTHER" id="PTHR13523:SF2">
    <property type="entry name" value="COILED-COIL-HELIX-COILED-COIL-HELIX DOMAIN CONTAINING 2, ISOFORM A-RELATED"/>
    <property type="match status" value="1"/>
</dbReference>
<dbReference type="InterPro" id="IPR055304">
    <property type="entry name" value="CHCHD2/10-like"/>
</dbReference>
<dbReference type="SUPFAM" id="SSF47072">
    <property type="entry name" value="Cysteine alpha-hairpin motif"/>
    <property type="match status" value="1"/>
</dbReference>
<feature type="compositionally biased region" description="Low complexity" evidence="1">
    <location>
        <begin position="86"/>
        <end position="108"/>
    </location>
</feature>